<dbReference type="Proteomes" id="UP000251281">
    <property type="component" value="Unassembled WGS sequence"/>
</dbReference>
<accession>A0A329U4W2</accession>
<reference evidence="1 2" key="1">
    <citation type="submission" date="2018-02" db="EMBL/GenBank/DDBJ databases">
        <title>Complete genome sequencing of Faecalibacterium prausnitzii strains isolated from the human gut.</title>
        <authorList>
            <person name="Fitzgerald B.C."/>
            <person name="Shkoporov A.N."/>
            <person name="Ross P.R."/>
            <person name="Hill C."/>
        </authorList>
    </citation>
    <scope>NUCLEOTIDE SEQUENCE [LARGE SCALE GENOMIC DNA]</scope>
    <source>
        <strain evidence="1 2">APC923/51-1</strain>
    </source>
</reference>
<name>A0A329U4W2_9FIRM</name>
<dbReference type="EMBL" id="PRLD01000014">
    <property type="protein sequence ID" value="RAW56076.1"/>
    <property type="molecule type" value="Genomic_DNA"/>
</dbReference>
<organism evidence="1 2">
    <name type="scientific">Faecalibacterium prausnitzii</name>
    <dbReference type="NCBI Taxonomy" id="853"/>
    <lineage>
        <taxon>Bacteria</taxon>
        <taxon>Bacillati</taxon>
        <taxon>Bacillota</taxon>
        <taxon>Clostridia</taxon>
        <taxon>Eubacteriales</taxon>
        <taxon>Oscillospiraceae</taxon>
        <taxon>Faecalibacterium</taxon>
    </lineage>
</organism>
<evidence type="ECO:0000313" key="2">
    <source>
        <dbReference type="Proteomes" id="UP000251281"/>
    </source>
</evidence>
<sequence>MAFKSINHDNEKIFYNRLWKLMEERNLSTARELAQALYAEEIVPVDSASEDEISIIGSMTRRIQEHLNLEGTDKLQGRYVKAYCDFFGCSADYLFGLSSIKSENPDVIRFCEATGLSEKSVRRLIEDLPEDIKRDLVGFWSNVLESNLFYEVPLEFHQMCYELGQYRIAQDQIKAINMAAKKMDNSDTFVDTWRAMMESNYLKEAQPHEGSYHMHLNELLVNVTACLENWVDEYVPTHKKEIQQYFYGDLNKRLQESYDEFLKATRSE</sequence>
<gene>
    <name evidence="1" type="ORF">C4N24_12490</name>
</gene>
<comment type="caution">
    <text evidence="1">The sequence shown here is derived from an EMBL/GenBank/DDBJ whole genome shotgun (WGS) entry which is preliminary data.</text>
</comment>
<protein>
    <submittedName>
        <fullName evidence="1">Uncharacterized protein</fullName>
    </submittedName>
</protein>
<proteinExistence type="predicted"/>
<evidence type="ECO:0000313" key="1">
    <source>
        <dbReference type="EMBL" id="RAW56076.1"/>
    </source>
</evidence>
<dbReference type="RefSeq" id="WP_112091684.1">
    <property type="nucleotide sequence ID" value="NZ_PRLD01000014.1"/>
</dbReference>
<dbReference type="AlphaFoldDB" id="A0A329U4W2"/>